<dbReference type="VEuPathDB" id="TriTrypDB:ECC02_009207"/>
<dbReference type="PANTHER" id="PTHR33129">
    <property type="entry name" value="PROTEIN KINASE DOMAIN-CONTAINING PROTEIN-RELATED"/>
    <property type="match status" value="1"/>
</dbReference>
<dbReference type="VEuPathDB" id="TriTrypDB:TcCLB.508401.20"/>
<dbReference type="NCBIfam" id="TIGR01631">
    <property type="entry name" value="Trypano_RHS"/>
    <property type="match status" value="2"/>
</dbReference>
<sequence length="979" mass="110732">MWRCCGRLHVALLRRRWALTASPTGVAVRLHGALTAPPCECHAQLHWDCGTRQPRVSFGASGTCWPRLGGASGMLHHTGVVMAPRSGSCDGSDAAARHVVRSKVWPQWTMSSSVEDILLGGSNNSTDMKLNDFLWSNLGDEWVVERNGNVIMEAFVQEPDAYVQDQRLLRIIFNLTEYQEMERELDEMKILLEAITKLHHEGVVSLEQWRDYEGKDTVTPIARGKLNAALTQVLTEAWRKAEERVRRAQEMKFTISTTIEDVLFKGGVCVKEKKLNDFLTMELGGRGVVDTNRNVLLKEFFKDPARYIRDKGVLKEIQITDAYARVEGAVRDEIIFEKDRSKLRDKDVINLFGWSKAAANVKTSVHCITKDFLDAAAEEARNRMTTIVAIKLEGCYESVYDARWHHVVEVSDGEGTGLKVREGKPPQSWTYKKAGNTLEKDDAVRQSGEVPPVLMVLTSDKGWPYTMNVLHGAGNDLCVNSEVDRVWQIVERDLTEWFSNFDLTLNPSPLPRVLIGTPGIGKSMAAGSYLLYQLLHYDVEKIQVVVHCFGKTMYVFDKTIKAVTKYKGNITSKNVLDGLWQRGMKGYIIYDVARKGTPPDTDFAPSTGWGMIVVSSPEVSNYDEWEKQVKASRIIMNCPDETDVRAMCAWMERGLDTDEQAGYWRMVKKHMEKVGPIPRYIFDENDYNGRLSAVDDALLSIKPTDVGEYFTLRGSKLWYSKDKSHKLVKIVREITDEGAEVFLNASISADIGFRIADRLEKEMDAKDLLLLILGSRGALASRALEQLGLRAFMYGELVSALVEGLKELPPPEREAQDSVLKVNHQGHPTRTVGLTELEGGVTRIPMEYGVLYIPKVENFPLVDGFFFMESPRRTLVGLQMATASAHRTTTSAVRQFTECLAAYFEGWDELSRDLSWDIIYVQHADRKKISKWHECDRVNPNNKTDAEKEIVAFWNGKVHQYQFVLTPDFVNKITEMRTQ</sequence>
<feature type="domain" description="Retrotransposon hot spot protein,C-terminal" evidence="2">
    <location>
        <begin position="513"/>
        <end position="809"/>
    </location>
</feature>
<evidence type="ECO:0000259" key="3">
    <source>
        <dbReference type="Pfam" id="PF20445"/>
    </source>
</evidence>
<reference evidence="5 6" key="1">
    <citation type="journal article" date="2018" name="Microb. Genom.">
        <title>Expanding an expanded genome: long-read sequencing of Trypanosoma cruzi.</title>
        <authorList>
            <person name="Berna L."/>
            <person name="Rodriguez M."/>
            <person name="Chiribao M.L."/>
            <person name="Parodi-Talice A."/>
            <person name="Pita S."/>
            <person name="Rijo G."/>
            <person name="Alvarez-Valin F."/>
            <person name="Robello C."/>
        </authorList>
    </citation>
    <scope>NUCLEOTIDE SEQUENCE [LARGE SCALE GENOMIC DNA]</scope>
    <source>
        <strain evidence="5 6">TCC</strain>
    </source>
</reference>
<dbReference type="OMA" id="CECHAQL"/>
<dbReference type="InterPro" id="IPR046835">
    <property type="entry name" value="RHS_N"/>
</dbReference>
<dbReference type="VEuPathDB" id="TriTrypDB:Tc_MARK_6579"/>
<feature type="domain" description="DUF7578" evidence="4">
    <location>
        <begin position="125"/>
        <end position="187"/>
    </location>
</feature>
<dbReference type="InterPro" id="IPR046836">
    <property type="entry name" value="RHS_C"/>
</dbReference>
<dbReference type="VEuPathDB" id="TriTrypDB:BCY84_10119"/>
<dbReference type="VEuPathDB" id="TriTrypDB:C4B63_73g70"/>
<evidence type="ECO:0000313" key="6">
    <source>
        <dbReference type="Proteomes" id="UP000246078"/>
    </source>
</evidence>
<feature type="chain" id="PRO_5030058828" evidence="1">
    <location>
        <begin position="21"/>
        <end position="979"/>
    </location>
</feature>
<proteinExistence type="predicted"/>
<dbReference type="AlphaFoldDB" id="A0A2V2WFS0"/>
<protein>
    <submittedName>
        <fullName evidence="5">Putative retrotransposon hot spot (RHS) protein</fullName>
    </submittedName>
</protein>
<dbReference type="Pfam" id="PF20445">
    <property type="entry name" value="RHS_N"/>
    <property type="match status" value="1"/>
</dbReference>
<dbReference type="InterPro" id="IPR006518">
    <property type="entry name" value="Trypano_RHS"/>
</dbReference>
<name>A0A2V2WFS0_TRYCR</name>
<accession>A0A2V2WFS0</accession>
<evidence type="ECO:0000259" key="2">
    <source>
        <dbReference type="Pfam" id="PF07999"/>
    </source>
</evidence>
<keyword evidence="1" id="KW-0732">Signal</keyword>
<comment type="caution">
    <text evidence="5">The sequence shown here is derived from an EMBL/GenBank/DDBJ whole genome shotgun (WGS) entry which is preliminary data.</text>
</comment>
<dbReference type="VEuPathDB" id="TriTrypDB:TCSYLVIO_010804"/>
<dbReference type="EMBL" id="PRFC01000102">
    <property type="protein sequence ID" value="PWV07401.1"/>
    <property type="molecule type" value="Genomic_DNA"/>
</dbReference>
<gene>
    <name evidence="5" type="ORF">C3747_102g126</name>
</gene>
<feature type="signal peptide" evidence="1">
    <location>
        <begin position="1"/>
        <end position="20"/>
    </location>
</feature>
<dbReference type="VEuPathDB" id="TriTrypDB:TCDM_11281"/>
<dbReference type="PANTHER" id="PTHR33129:SF3">
    <property type="entry name" value="HOT SPOT (RHS) PROTEIN, PUTATIVE-RELATED"/>
    <property type="match status" value="1"/>
</dbReference>
<evidence type="ECO:0000313" key="5">
    <source>
        <dbReference type="EMBL" id="PWV07401.1"/>
    </source>
</evidence>
<dbReference type="OrthoDB" id="2340858at2759"/>
<evidence type="ECO:0000259" key="4">
    <source>
        <dbReference type="Pfam" id="PF24466"/>
    </source>
</evidence>
<dbReference type="VEuPathDB" id="TriTrypDB:TcG_11118"/>
<dbReference type="Pfam" id="PF07999">
    <property type="entry name" value="RHSP"/>
    <property type="match status" value="1"/>
</dbReference>
<dbReference type="VEuPathDB" id="TriTrypDB:C3747_102g126"/>
<dbReference type="VEuPathDB" id="TriTrypDB:TcCLB.511011.10"/>
<evidence type="ECO:0000256" key="1">
    <source>
        <dbReference type="SAM" id="SignalP"/>
    </source>
</evidence>
<dbReference type="VEuPathDB" id="TriTrypDB:Tc_MARK_6445"/>
<dbReference type="VEuPathDB" id="TriTrypDB:TcCLB.511055.20"/>
<organism evidence="5 6">
    <name type="scientific">Trypanosoma cruzi</name>
    <dbReference type="NCBI Taxonomy" id="5693"/>
    <lineage>
        <taxon>Eukaryota</taxon>
        <taxon>Discoba</taxon>
        <taxon>Euglenozoa</taxon>
        <taxon>Kinetoplastea</taxon>
        <taxon>Metakinetoplastina</taxon>
        <taxon>Trypanosomatida</taxon>
        <taxon>Trypanosomatidae</taxon>
        <taxon>Trypanosoma</taxon>
        <taxon>Schizotrypanum</taxon>
    </lineage>
</organism>
<feature type="domain" description="DUF7578" evidence="4">
    <location>
        <begin position="270"/>
        <end position="333"/>
    </location>
</feature>
<dbReference type="InterPro" id="IPR052980">
    <property type="entry name" value="Crinkler_effector"/>
</dbReference>
<dbReference type="VEuPathDB" id="TriTrypDB:TcYC6_0145980"/>
<dbReference type="Proteomes" id="UP000246078">
    <property type="component" value="Unassembled WGS sequence"/>
</dbReference>
<dbReference type="VEuPathDB" id="TriTrypDB:TcCL_NonESM10662"/>
<dbReference type="Pfam" id="PF24466">
    <property type="entry name" value="DUF7578"/>
    <property type="match status" value="2"/>
</dbReference>
<feature type="domain" description="Retrotransposon hot spot protein N-terminal" evidence="3">
    <location>
        <begin position="396"/>
        <end position="499"/>
    </location>
</feature>
<dbReference type="InterPro" id="IPR056000">
    <property type="entry name" value="DUF7578"/>
</dbReference>